<sequence>MIEEAIGNAWISRKEVEFLDTVNPRIPYFYSLPKIHKVLLNIEREKCDVLVILGSRDPHGNGMWNAGIAERTVEGEYDGWGDYE</sequence>
<keyword evidence="2" id="KW-1185">Reference proteome</keyword>
<evidence type="ECO:0000313" key="1">
    <source>
        <dbReference type="EMBL" id="KAJ1118900.1"/>
    </source>
</evidence>
<comment type="caution">
    <text evidence="1">The sequence shown here is derived from an EMBL/GenBank/DDBJ whole genome shotgun (WGS) entry which is preliminary data.</text>
</comment>
<proteinExistence type="predicted"/>
<gene>
    <name evidence="1" type="ORF">NDU88_007087</name>
</gene>
<accession>A0AAV7NVB9</accession>
<protein>
    <submittedName>
        <fullName evidence="1">Uncharacterized protein</fullName>
    </submittedName>
</protein>
<name>A0AAV7NVB9_PLEWA</name>
<reference evidence="1" key="1">
    <citation type="journal article" date="2022" name="bioRxiv">
        <title>Sequencing and chromosome-scale assembly of the giantPleurodeles waltlgenome.</title>
        <authorList>
            <person name="Brown T."/>
            <person name="Elewa A."/>
            <person name="Iarovenko S."/>
            <person name="Subramanian E."/>
            <person name="Araus A.J."/>
            <person name="Petzold A."/>
            <person name="Susuki M."/>
            <person name="Suzuki K.-i.T."/>
            <person name="Hayashi T."/>
            <person name="Toyoda A."/>
            <person name="Oliveira C."/>
            <person name="Osipova E."/>
            <person name="Leigh N.D."/>
            <person name="Simon A."/>
            <person name="Yun M.H."/>
        </authorList>
    </citation>
    <scope>NUCLEOTIDE SEQUENCE</scope>
    <source>
        <strain evidence="1">20211129_DDA</strain>
        <tissue evidence="1">Liver</tissue>
    </source>
</reference>
<dbReference type="Proteomes" id="UP001066276">
    <property type="component" value="Chromosome 8"/>
</dbReference>
<organism evidence="1 2">
    <name type="scientific">Pleurodeles waltl</name>
    <name type="common">Iberian ribbed newt</name>
    <dbReference type="NCBI Taxonomy" id="8319"/>
    <lineage>
        <taxon>Eukaryota</taxon>
        <taxon>Metazoa</taxon>
        <taxon>Chordata</taxon>
        <taxon>Craniata</taxon>
        <taxon>Vertebrata</taxon>
        <taxon>Euteleostomi</taxon>
        <taxon>Amphibia</taxon>
        <taxon>Batrachia</taxon>
        <taxon>Caudata</taxon>
        <taxon>Salamandroidea</taxon>
        <taxon>Salamandridae</taxon>
        <taxon>Pleurodelinae</taxon>
        <taxon>Pleurodeles</taxon>
    </lineage>
</organism>
<dbReference type="EMBL" id="JANPWB010000012">
    <property type="protein sequence ID" value="KAJ1118900.1"/>
    <property type="molecule type" value="Genomic_DNA"/>
</dbReference>
<dbReference type="AlphaFoldDB" id="A0AAV7NVB9"/>
<evidence type="ECO:0000313" key="2">
    <source>
        <dbReference type="Proteomes" id="UP001066276"/>
    </source>
</evidence>